<keyword evidence="1" id="KW-0732">Signal</keyword>
<dbReference type="GO" id="GO:0007155">
    <property type="term" value="P:cell adhesion"/>
    <property type="evidence" value="ECO:0007669"/>
    <property type="project" value="InterPro"/>
</dbReference>
<keyword evidence="6" id="KW-1185">Reference proteome</keyword>
<proteinExistence type="predicted"/>
<sequence length="597" mass="64459">MIRGQSVWGMSPRELALTVGLLLVAGPAGAQGVSLERLELNPGAAGSLLLGTGELLPQGDMRLSVVGHYQHNPYVLSRGGVVEQIVGNRLTTHLAAAYSLTNWLEVEAQVPVVAFQRGTNLIDKGIDSPVRYGLSTPRLGARWGLLSQRDGKWADLALGLDVGLPLGNASGLSRESEAHVTPQLMFGRRLGWFRLALEARALLRKKSQPSADATIERSEVGSELRFGVVAATVGRRLRWEFNVAGTVPLVNQPRSVELLVGPRYLVNPTLEVFALGSVGVGVAPGTPLFRVMVGTAFGGVTPPRLPGESSVNCSTDLKHTAEECPDLDEDSDQIRNGMDRCPYEVGTLERSGCPWRDADGDGIEDALDACPNEVGDAAWKGCPMPDDDGDGVENERDSCPTVAGPPDSRGCPKHDQDDDGIEDDVDLCPQQKGEPKLQGCPESDRDGDTIANRFDSCPNVAGTVENHGCPQYELPMVTLQRARMDLMVKVMFVPSQPVLDSSSYALLNWVVKVMNEHPEFPLVSVGAHTDNRGSPDANLQLSRARAVAVMTYLIQKGVAPERLEARGYGDTRPIDSNATSIGREKNRRVEFEIIWPD</sequence>
<dbReference type="eggNOG" id="COG2885">
    <property type="taxonomic scope" value="Bacteria"/>
</dbReference>
<protein>
    <recommendedName>
        <fullName evidence="4">OmpA-like domain-containing protein</fullName>
    </recommendedName>
</protein>
<comment type="caution">
    <text evidence="5">The sequence shown here is derived from an EMBL/GenBank/DDBJ whole genome shotgun (WGS) entry which is preliminary data.</text>
</comment>
<dbReference type="InterPro" id="IPR003367">
    <property type="entry name" value="Thrombospondin_3-like_rpt"/>
</dbReference>
<dbReference type="PRINTS" id="PR01023">
    <property type="entry name" value="NAFLGMOTY"/>
</dbReference>
<dbReference type="Gene3D" id="4.10.1080.10">
    <property type="entry name" value="TSP type-3 repeat"/>
    <property type="match status" value="1"/>
</dbReference>
<dbReference type="InterPro" id="IPR036737">
    <property type="entry name" value="OmpA-like_sf"/>
</dbReference>
<dbReference type="Pfam" id="PF00691">
    <property type="entry name" value="OmpA"/>
    <property type="match status" value="1"/>
</dbReference>
<name>S9NX75_CYSF2</name>
<dbReference type="GO" id="GO:0005509">
    <property type="term" value="F:calcium ion binding"/>
    <property type="evidence" value="ECO:0007669"/>
    <property type="project" value="InterPro"/>
</dbReference>
<feature type="region of interest" description="Disordered" evidence="3">
    <location>
        <begin position="378"/>
        <end position="419"/>
    </location>
</feature>
<evidence type="ECO:0000256" key="2">
    <source>
        <dbReference type="PROSITE-ProRule" id="PRU00473"/>
    </source>
</evidence>
<dbReference type="SUPFAM" id="SSF103647">
    <property type="entry name" value="TSP type-3 repeat"/>
    <property type="match status" value="1"/>
</dbReference>
<evidence type="ECO:0000313" key="6">
    <source>
        <dbReference type="Proteomes" id="UP000011682"/>
    </source>
</evidence>
<dbReference type="PANTHER" id="PTHR30329:SF21">
    <property type="entry name" value="LIPOPROTEIN YIAD-RELATED"/>
    <property type="match status" value="1"/>
</dbReference>
<gene>
    <name evidence="5" type="ORF">D187_009102</name>
</gene>
<keyword evidence="2" id="KW-0472">Membrane</keyword>
<reference evidence="5" key="1">
    <citation type="submission" date="2013-05" db="EMBL/GenBank/DDBJ databases">
        <title>Genome assembly of Cystobacter fuscus DSM 2262.</title>
        <authorList>
            <person name="Sharma G."/>
            <person name="Khatri I."/>
            <person name="Kaur C."/>
            <person name="Mayilraj S."/>
            <person name="Subramanian S."/>
        </authorList>
    </citation>
    <scope>NUCLEOTIDE SEQUENCE [LARGE SCALE GENOMIC DNA]</scope>
    <source>
        <strain evidence="5">DSM 2262</strain>
    </source>
</reference>
<dbReference type="EMBL" id="ANAH02000071">
    <property type="protein sequence ID" value="EPX55491.1"/>
    <property type="molecule type" value="Genomic_DNA"/>
</dbReference>
<dbReference type="SUPFAM" id="SSF103088">
    <property type="entry name" value="OmpA-like"/>
    <property type="match status" value="1"/>
</dbReference>
<accession>S9NX75</accession>
<dbReference type="Proteomes" id="UP000011682">
    <property type="component" value="Unassembled WGS sequence"/>
</dbReference>
<dbReference type="PROSITE" id="PS51123">
    <property type="entry name" value="OMPA_2"/>
    <property type="match status" value="1"/>
</dbReference>
<dbReference type="InterPro" id="IPR028974">
    <property type="entry name" value="TSP_type-3_rpt"/>
</dbReference>
<evidence type="ECO:0000259" key="4">
    <source>
        <dbReference type="PROSITE" id="PS51123"/>
    </source>
</evidence>
<feature type="domain" description="OmpA-like" evidence="4">
    <location>
        <begin position="479"/>
        <end position="597"/>
    </location>
</feature>
<dbReference type="RefSeq" id="WP_002624180.1">
    <property type="nucleotide sequence ID" value="NZ_ANAH02000071.1"/>
</dbReference>
<dbReference type="Gene3D" id="3.30.1330.60">
    <property type="entry name" value="OmpA-like domain"/>
    <property type="match status" value="1"/>
</dbReference>
<evidence type="ECO:0000256" key="1">
    <source>
        <dbReference type="ARBA" id="ARBA00022729"/>
    </source>
</evidence>
<dbReference type="InterPro" id="IPR050330">
    <property type="entry name" value="Bact_OuterMem_StrucFunc"/>
</dbReference>
<evidence type="ECO:0000256" key="3">
    <source>
        <dbReference type="SAM" id="MobiDB-lite"/>
    </source>
</evidence>
<dbReference type="CDD" id="cd07185">
    <property type="entry name" value="OmpA_C-like"/>
    <property type="match status" value="1"/>
</dbReference>
<evidence type="ECO:0000313" key="5">
    <source>
        <dbReference type="EMBL" id="EPX55491.1"/>
    </source>
</evidence>
<dbReference type="Pfam" id="PF02412">
    <property type="entry name" value="TSP_3"/>
    <property type="match status" value="2"/>
</dbReference>
<dbReference type="InterPro" id="IPR006665">
    <property type="entry name" value="OmpA-like"/>
</dbReference>
<dbReference type="AlphaFoldDB" id="S9NX75"/>
<dbReference type="PANTHER" id="PTHR30329">
    <property type="entry name" value="STATOR ELEMENT OF FLAGELLAR MOTOR COMPLEX"/>
    <property type="match status" value="1"/>
</dbReference>
<dbReference type="GO" id="GO:0016020">
    <property type="term" value="C:membrane"/>
    <property type="evidence" value="ECO:0007669"/>
    <property type="project" value="UniProtKB-UniRule"/>
</dbReference>
<organism evidence="5 6">
    <name type="scientific">Cystobacter fuscus (strain ATCC 25194 / DSM 2262 / NBRC 100088 / M29)</name>
    <dbReference type="NCBI Taxonomy" id="1242864"/>
    <lineage>
        <taxon>Bacteria</taxon>
        <taxon>Pseudomonadati</taxon>
        <taxon>Myxococcota</taxon>
        <taxon>Myxococcia</taxon>
        <taxon>Myxococcales</taxon>
        <taxon>Cystobacterineae</taxon>
        <taxon>Archangiaceae</taxon>
        <taxon>Cystobacter</taxon>
    </lineage>
</organism>